<feature type="binding site" evidence="5">
    <location>
        <position position="291"/>
    </location>
    <ligand>
        <name>ATP</name>
        <dbReference type="ChEBI" id="CHEBI:30616"/>
    </ligand>
</feature>
<organism evidence="9 10">
    <name type="scientific">Halopiger aswanensis</name>
    <dbReference type="NCBI Taxonomy" id="148449"/>
    <lineage>
        <taxon>Archaea</taxon>
        <taxon>Methanobacteriati</taxon>
        <taxon>Methanobacteriota</taxon>
        <taxon>Stenosarchaea group</taxon>
        <taxon>Halobacteria</taxon>
        <taxon>Halobacteriales</taxon>
        <taxon>Natrialbaceae</taxon>
        <taxon>Halopiger</taxon>
    </lineage>
</organism>
<evidence type="ECO:0000259" key="7">
    <source>
        <dbReference type="SMART" id="SM00382"/>
    </source>
</evidence>
<dbReference type="PANTHER" id="PTHR10763">
    <property type="entry name" value="CELL DIVISION CONTROL PROTEIN 6-RELATED"/>
    <property type="match status" value="1"/>
</dbReference>
<dbReference type="Pfam" id="PF13191">
    <property type="entry name" value="AAA_16"/>
    <property type="match status" value="1"/>
</dbReference>
<dbReference type="InterPro" id="IPR027417">
    <property type="entry name" value="P-loop_NTPase"/>
</dbReference>
<dbReference type="NCBIfam" id="TIGR02928">
    <property type="entry name" value="orc1/cdc6 family replication initiation protein"/>
    <property type="match status" value="1"/>
</dbReference>
<comment type="similarity">
    <text evidence="1 5">Belongs to the CDC6/cdc18 family.</text>
</comment>
<gene>
    <name evidence="9" type="ORF">ATJ93_4294</name>
</gene>
<keyword evidence="2 5" id="KW-0235">DNA replication</keyword>
<evidence type="ECO:0000256" key="5">
    <source>
        <dbReference type="HAMAP-Rule" id="MF_01407"/>
    </source>
</evidence>
<evidence type="ECO:0000256" key="4">
    <source>
        <dbReference type="ARBA" id="ARBA00022840"/>
    </source>
</evidence>
<dbReference type="GO" id="GO:0006260">
    <property type="term" value="P:DNA replication"/>
    <property type="evidence" value="ECO:0007669"/>
    <property type="project" value="UniProtKB-UniRule"/>
</dbReference>
<feature type="compositionally biased region" description="Basic and acidic residues" evidence="6">
    <location>
        <begin position="38"/>
        <end position="49"/>
    </location>
</feature>
<dbReference type="InterPro" id="IPR041664">
    <property type="entry name" value="AAA_16"/>
</dbReference>
<proteinExistence type="inferred from homology"/>
<feature type="region of interest" description="Disordered" evidence="6">
    <location>
        <begin position="1"/>
        <end position="77"/>
    </location>
</feature>
<accession>A0A3R7DWU0</accession>
<evidence type="ECO:0000256" key="2">
    <source>
        <dbReference type="ARBA" id="ARBA00022705"/>
    </source>
</evidence>
<dbReference type="CDD" id="cd00009">
    <property type="entry name" value="AAA"/>
    <property type="match status" value="1"/>
</dbReference>
<protein>
    <recommendedName>
        <fullName evidence="5">ORC1-type DNA replication protein</fullName>
    </recommendedName>
</protein>
<dbReference type="InterPro" id="IPR015163">
    <property type="entry name" value="Cdc6_C"/>
</dbReference>
<dbReference type="Proteomes" id="UP000283805">
    <property type="component" value="Unassembled WGS sequence"/>
</dbReference>
<feature type="binding site" evidence="5">
    <location>
        <begin position="134"/>
        <end position="138"/>
    </location>
    <ligand>
        <name>ATP</name>
        <dbReference type="ChEBI" id="CHEBI:30616"/>
    </ligand>
</feature>
<dbReference type="FunFam" id="3.40.50.300:FF:000930">
    <property type="entry name" value="ORC1-type DNA replication protein"/>
    <property type="match status" value="1"/>
</dbReference>
<dbReference type="SUPFAM" id="SSF52540">
    <property type="entry name" value="P-loop containing nucleoside triphosphate hydrolases"/>
    <property type="match status" value="1"/>
</dbReference>
<dbReference type="Pfam" id="PF09079">
    <property type="entry name" value="WHD_Cdc6"/>
    <property type="match status" value="1"/>
</dbReference>
<dbReference type="Pfam" id="PF22703">
    <property type="entry name" value="Cdc6_lid"/>
    <property type="match status" value="1"/>
</dbReference>
<comment type="caution">
    <text evidence="9">The sequence shown here is derived from an EMBL/GenBank/DDBJ whole genome shotgun (WGS) entry which is preliminary data.</text>
</comment>
<dbReference type="InterPro" id="IPR055237">
    <property type="entry name" value="Cdc6_lid"/>
</dbReference>
<feature type="binding site" evidence="5">
    <location>
        <position position="303"/>
    </location>
    <ligand>
        <name>ATP</name>
        <dbReference type="ChEBI" id="CHEBI:30616"/>
    </ligand>
</feature>
<keyword evidence="4 5" id="KW-0067">ATP-binding</keyword>
<dbReference type="Gene3D" id="1.10.8.60">
    <property type="match status" value="1"/>
</dbReference>
<evidence type="ECO:0000313" key="10">
    <source>
        <dbReference type="Proteomes" id="UP000283805"/>
    </source>
</evidence>
<name>A0A3R7DWU0_9EURY</name>
<dbReference type="GO" id="GO:0005524">
    <property type="term" value="F:ATP binding"/>
    <property type="evidence" value="ECO:0007669"/>
    <property type="project" value="UniProtKB-UniRule"/>
</dbReference>
<dbReference type="InterPro" id="IPR003593">
    <property type="entry name" value="AAA+_ATPase"/>
</dbReference>
<feature type="domain" description="Cdc6 C-terminal" evidence="8">
    <location>
        <begin position="385"/>
        <end position="471"/>
    </location>
</feature>
<sequence>MNLFNASAYSKRMVGSDQDGMDQSTLEEGPPSRTSSSDAEHVEAGRENGAEDAVSGQDRGASKGSTQRSIRDMLDDEGETSVFVNRDLVEPDTIIDEERIVGRDDQLEAVVSYLKPTLQGNRPPNMLLYGPAGTGKSLIIGAVTQQIVDLCQSKGERFGVVDINCQPINTLDQAVFELVQTVANDVDAEVGVPETGVSTKKKYRRLYELINEHYDSVIFILDEIDLLVGRRANDEPAYSKLLYQLSRASNTNEIEGQVSVAALTNDPKFMEDIDGRAESSFNPRDVYFPDYDANQLRQILENRRDAFRPDALTDDVIPLVSAFAAQSHGDARKAIDLFRGAGDLADERGDEKVREKHVRESQEEIDKDRSLKLIEGLTTQKKISLYATASVAHFSNRSGSSVPSPVGFKVYQWVTDQIDADQMTRETYVKYVKELSTYGLISTARKSRGRGRGMYMEFTFTSDPEAMMNRIVDDTRLEAIANQEDLLQSVVSAQLREFHNQ</sequence>
<dbReference type="AlphaFoldDB" id="A0A3R7DWU0"/>
<dbReference type="SMART" id="SM01074">
    <property type="entry name" value="Cdc6_C"/>
    <property type="match status" value="1"/>
</dbReference>
<evidence type="ECO:0000256" key="3">
    <source>
        <dbReference type="ARBA" id="ARBA00022741"/>
    </source>
</evidence>
<dbReference type="CDD" id="cd08768">
    <property type="entry name" value="Cdc6_C"/>
    <property type="match status" value="1"/>
</dbReference>
<dbReference type="Gene3D" id="1.10.10.10">
    <property type="entry name" value="Winged helix-like DNA-binding domain superfamily/Winged helix DNA-binding domain"/>
    <property type="match status" value="1"/>
</dbReference>
<dbReference type="SUPFAM" id="SSF46785">
    <property type="entry name" value="Winged helix' DNA-binding domain"/>
    <property type="match status" value="1"/>
</dbReference>
<comment type="function">
    <text evidence="5">Involved in regulation of DNA replication.</text>
</comment>
<dbReference type="EMBL" id="RAPO01000005">
    <property type="protein sequence ID" value="RKD88635.1"/>
    <property type="molecule type" value="Genomic_DNA"/>
</dbReference>
<dbReference type="InterPro" id="IPR036390">
    <property type="entry name" value="WH_DNA-bd_sf"/>
</dbReference>
<evidence type="ECO:0000256" key="6">
    <source>
        <dbReference type="SAM" id="MobiDB-lite"/>
    </source>
</evidence>
<dbReference type="PANTHER" id="PTHR10763:SF22">
    <property type="entry name" value="ORC1-TYPE DNA REPLICATION PROTEIN"/>
    <property type="match status" value="1"/>
</dbReference>
<keyword evidence="3 5" id="KW-0547">Nucleotide-binding</keyword>
<dbReference type="SMART" id="SM00382">
    <property type="entry name" value="AAA"/>
    <property type="match status" value="1"/>
</dbReference>
<dbReference type="FunFam" id="1.10.8.60:FF:000073">
    <property type="entry name" value="ORC1-type DNA replication protein"/>
    <property type="match status" value="1"/>
</dbReference>
<dbReference type="Gene3D" id="3.40.50.300">
    <property type="entry name" value="P-loop containing nucleotide triphosphate hydrolases"/>
    <property type="match status" value="1"/>
</dbReference>
<keyword evidence="10" id="KW-1185">Reference proteome</keyword>
<feature type="domain" description="AAA+ ATPase" evidence="7">
    <location>
        <begin position="122"/>
        <end position="292"/>
    </location>
</feature>
<evidence type="ECO:0000313" key="9">
    <source>
        <dbReference type="EMBL" id="RKD88635.1"/>
    </source>
</evidence>
<evidence type="ECO:0000259" key="8">
    <source>
        <dbReference type="SMART" id="SM01074"/>
    </source>
</evidence>
<evidence type="ECO:0000256" key="1">
    <source>
        <dbReference type="ARBA" id="ARBA00006184"/>
    </source>
</evidence>
<dbReference type="InterPro" id="IPR050311">
    <property type="entry name" value="ORC1/CDC6"/>
</dbReference>
<dbReference type="InterPro" id="IPR014277">
    <property type="entry name" value="Orc1/Cdc6_arc"/>
</dbReference>
<reference evidence="9 10" key="1">
    <citation type="submission" date="2018-09" db="EMBL/GenBank/DDBJ databases">
        <title>Genomic Encyclopedia of Archaeal and Bacterial Type Strains, Phase II (KMG-II): from individual species to whole genera.</title>
        <authorList>
            <person name="Goeker M."/>
        </authorList>
    </citation>
    <scope>NUCLEOTIDE SEQUENCE [LARGE SCALE GENOMIC DNA]</scope>
    <source>
        <strain evidence="9 10">DSM 13151</strain>
    </source>
</reference>
<dbReference type="HAMAP" id="MF_01407">
    <property type="entry name" value="ORC1_type_DNA_replic_protein"/>
    <property type="match status" value="1"/>
</dbReference>
<feature type="compositionally biased region" description="Polar residues" evidence="6">
    <location>
        <begin position="21"/>
        <end position="37"/>
    </location>
</feature>
<dbReference type="InterPro" id="IPR036388">
    <property type="entry name" value="WH-like_DNA-bd_sf"/>
</dbReference>